<organism evidence="1 2">
    <name type="scientific">Bowdeniella nasicola</name>
    <dbReference type="NCBI Taxonomy" id="208480"/>
    <lineage>
        <taxon>Bacteria</taxon>
        <taxon>Bacillati</taxon>
        <taxon>Actinomycetota</taxon>
        <taxon>Actinomycetes</taxon>
        <taxon>Actinomycetales</taxon>
        <taxon>Actinomycetaceae</taxon>
        <taxon>Bowdeniella</taxon>
    </lineage>
</organism>
<dbReference type="Proteomes" id="UP000199288">
    <property type="component" value="Unassembled WGS sequence"/>
</dbReference>
<name>A0A1H3VQU0_9ACTO</name>
<proteinExistence type="predicted"/>
<reference evidence="2" key="1">
    <citation type="submission" date="2016-10" db="EMBL/GenBank/DDBJ databases">
        <authorList>
            <person name="Varghese N."/>
            <person name="Submissions S."/>
        </authorList>
    </citation>
    <scope>NUCLEOTIDE SEQUENCE [LARGE SCALE GENOMIC DNA]</scope>
    <source>
        <strain evidence="2">KPR-1</strain>
    </source>
</reference>
<dbReference type="EMBL" id="FNQV01000001">
    <property type="protein sequence ID" value="SDZ76468.1"/>
    <property type="molecule type" value="Genomic_DNA"/>
</dbReference>
<gene>
    <name evidence="1" type="ORF">SAMN02910418_00166</name>
</gene>
<sequence>MCLDIGNFVAFGALFNVTLQARTQVIIEFCIEELIEPAPHFFTAAIIITHA</sequence>
<keyword evidence="2" id="KW-1185">Reference proteome</keyword>
<evidence type="ECO:0000313" key="1">
    <source>
        <dbReference type="EMBL" id="SDZ76468.1"/>
    </source>
</evidence>
<protein>
    <submittedName>
        <fullName evidence="1">Uncharacterized protein</fullName>
    </submittedName>
</protein>
<dbReference type="AlphaFoldDB" id="A0A1H3VQU0"/>
<accession>A0A1H3VQU0</accession>
<evidence type="ECO:0000313" key="2">
    <source>
        <dbReference type="Proteomes" id="UP000199288"/>
    </source>
</evidence>